<dbReference type="Proteomes" id="UP001370758">
    <property type="component" value="Unassembled WGS sequence"/>
</dbReference>
<dbReference type="EMBL" id="JAVHJL010000003">
    <property type="protein sequence ID" value="KAK6506978.1"/>
    <property type="molecule type" value="Genomic_DNA"/>
</dbReference>
<feature type="region of interest" description="Disordered" evidence="1">
    <location>
        <begin position="246"/>
        <end position="346"/>
    </location>
</feature>
<feature type="compositionally biased region" description="Low complexity" evidence="1">
    <location>
        <begin position="313"/>
        <end position="329"/>
    </location>
</feature>
<dbReference type="AlphaFoldDB" id="A0AAV9WDW6"/>
<sequence length="731" mass="79864">MATERRRALHQRSNSQINAGVQQTESVSSSLASSQALFHNLPAKGSQHSRTGSLEAGLNLQTRYNDENEGVPSRGTSVRSKRTSKTDRSASPEKRGSKLTIHIVGSTSRAENVKSSDIRVPSGPPPYTGPPQDTSTIRFVRRSNSTATAAAKLALKPSASTLSSNTSESADHDLSSFIALPTSEHTPSPDYTAGSSTIRQIKAQTSISTLSTEPKTSLEITNFIVQNFPPPPPIPETPRGLRSTIRLVPHSPLGGTPVSGRSRSRSNPRSVSTGTRSRSSTTNSAGSRPRTRSSEFQRLRRGSFTQVTRVSSKHSTSSYISSISAIGLPPTRPLPTPPERSGGPVFQEVAEPLPSPTSLPKLLKPILKKARTLQEIEASSPDVTPPIDAEQFPEIQPALSWILETETTAPAPLKINKPKRARMQAALDVEVPRATHSSNGRKVSNPLSRLVWGYNTSSTSISEVGTNGTTSGPAVNVKNTKGFSPQILETEGLESQRATVFSSVDSPFDLKRQSSKASSYNPQPVPEWARVYYGRGTPLPHHREESIDDDLAITPVQRPRPARLQRIATHASNAGSLWMGTINPEGRDLQDQFNQPHLEAYPVSRSERFNIHLVLACVGFVFPIAWFIGAFHPLPAQKRRERRERQEIRRAVQGAVIPPSRSNHVRGPSITHYEESVDTESLPSFTTYEEGRRWDNARWWRNVNRVMSVIGILVIGAIIALLVVGLKGRKI</sequence>
<feature type="transmembrane region" description="Helical" evidence="2">
    <location>
        <begin position="706"/>
        <end position="726"/>
    </location>
</feature>
<feature type="region of interest" description="Disordered" evidence="1">
    <location>
        <begin position="61"/>
        <end position="135"/>
    </location>
</feature>
<keyword evidence="2" id="KW-0472">Membrane</keyword>
<keyword evidence="2" id="KW-0812">Transmembrane</keyword>
<evidence type="ECO:0000256" key="2">
    <source>
        <dbReference type="SAM" id="Phobius"/>
    </source>
</evidence>
<feature type="transmembrane region" description="Helical" evidence="2">
    <location>
        <begin position="611"/>
        <end position="634"/>
    </location>
</feature>
<evidence type="ECO:0000313" key="4">
    <source>
        <dbReference type="Proteomes" id="UP001370758"/>
    </source>
</evidence>
<gene>
    <name evidence="3" type="ORF">TWF481_005435</name>
</gene>
<evidence type="ECO:0000256" key="1">
    <source>
        <dbReference type="SAM" id="MobiDB-lite"/>
    </source>
</evidence>
<feature type="compositionally biased region" description="Basic and acidic residues" evidence="1">
    <location>
        <begin position="84"/>
        <end position="96"/>
    </location>
</feature>
<comment type="caution">
    <text evidence="3">The sequence shown here is derived from an EMBL/GenBank/DDBJ whole genome shotgun (WGS) entry which is preliminary data.</text>
</comment>
<keyword evidence="4" id="KW-1185">Reference proteome</keyword>
<keyword evidence="2" id="KW-1133">Transmembrane helix</keyword>
<feature type="compositionally biased region" description="Polar residues" evidence="1">
    <location>
        <begin position="11"/>
        <end position="25"/>
    </location>
</feature>
<feature type="region of interest" description="Disordered" evidence="1">
    <location>
        <begin position="1"/>
        <end position="32"/>
    </location>
</feature>
<protein>
    <recommendedName>
        <fullName evidence="5">Serine-rich protein</fullName>
    </recommendedName>
</protein>
<organism evidence="3 4">
    <name type="scientific">Arthrobotrys musiformis</name>
    <dbReference type="NCBI Taxonomy" id="47236"/>
    <lineage>
        <taxon>Eukaryota</taxon>
        <taxon>Fungi</taxon>
        <taxon>Dikarya</taxon>
        <taxon>Ascomycota</taxon>
        <taxon>Pezizomycotina</taxon>
        <taxon>Orbiliomycetes</taxon>
        <taxon>Orbiliales</taxon>
        <taxon>Orbiliaceae</taxon>
        <taxon>Arthrobotrys</taxon>
    </lineage>
</organism>
<proteinExistence type="predicted"/>
<reference evidence="3 4" key="1">
    <citation type="submission" date="2023-08" db="EMBL/GenBank/DDBJ databases">
        <authorList>
            <person name="Palmer J.M."/>
        </authorList>
    </citation>
    <scope>NUCLEOTIDE SEQUENCE [LARGE SCALE GENOMIC DNA]</scope>
    <source>
        <strain evidence="3 4">TWF481</strain>
    </source>
</reference>
<evidence type="ECO:0000313" key="3">
    <source>
        <dbReference type="EMBL" id="KAK6506978.1"/>
    </source>
</evidence>
<accession>A0AAV9WDW6</accession>
<name>A0AAV9WDW6_9PEZI</name>
<feature type="compositionally biased region" description="Low complexity" evidence="1">
    <location>
        <begin position="258"/>
        <end position="288"/>
    </location>
</feature>
<evidence type="ECO:0008006" key="5">
    <source>
        <dbReference type="Google" id="ProtNLM"/>
    </source>
</evidence>